<dbReference type="InParanoid" id="G8ZMN3"/>
<dbReference type="eggNOG" id="ENOG502S7MJ">
    <property type="taxonomic scope" value="Eukaryota"/>
</dbReference>
<gene>
    <name evidence="2" type="primary">TDEL0A05450</name>
    <name evidence="2" type="ORF">TDEL_0A05450</name>
</gene>
<evidence type="ECO:0000313" key="3">
    <source>
        <dbReference type="Proteomes" id="UP000005627"/>
    </source>
</evidence>
<dbReference type="KEGG" id="tdl:TDEL_0A05450"/>
<dbReference type="AlphaFoldDB" id="G8ZMN3"/>
<reference evidence="2 3" key="1">
    <citation type="journal article" date="2011" name="Proc. Natl. Acad. Sci. U.S.A.">
        <title>Evolutionary erosion of yeast sex chromosomes by mating-type switching accidents.</title>
        <authorList>
            <person name="Gordon J.L."/>
            <person name="Armisen D."/>
            <person name="Proux-Wera E."/>
            <person name="Oheigeartaigh S.S."/>
            <person name="Byrne K.P."/>
            <person name="Wolfe K.H."/>
        </authorList>
    </citation>
    <scope>NUCLEOTIDE SEQUENCE [LARGE SCALE GENOMIC DNA]</scope>
    <source>
        <strain evidence="3">ATCC 10662 / CBS 1146 / NBRC 0425 / NCYC 2629 / NRRL Y-866</strain>
    </source>
</reference>
<proteinExistence type="predicted"/>
<protein>
    <recommendedName>
        <fullName evidence="4">RRM domain-containing protein</fullName>
    </recommendedName>
</protein>
<accession>G8ZMN3</accession>
<name>G8ZMN3_TORDE</name>
<dbReference type="RefSeq" id="XP_003679088.1">
    <property type="nucleotide sequence ID" value="XM_003679040.1"/>
</dbReference>
<evidence type="ECO:0000256" key="1">
    <source>
        <dbReference type="SAM" id="MobiDB-lite"/>
    </source>
</evidence>
<evidence type="ECO:0008006" key="4">
    <source>
        <dbReference type="Google" id="ProtNLM"/>
    </source>
</evidence>
<dbReference type="HOGENOM" id="CLU_162829_0_0_1"/>
<dbReference type="Proteomes" id="UP000005627">
    <property type="component" value="Chromosome 1"/>
</dbReference>
<feature type="region of interest" description="Disordered" evidence="1">
    <location>
        <begin position="89"/>
        <end position="110"/>
    </location>
</feature>
<dbReference type="OrthoDB" id="4066074at2759"/>
<dbReference type="EMBL" id="HE616742">
    <property type="protein sequence ID" value="CCE89877.1"/>
    <property type="molecule type" value="Genomic_DNA"/>
</dbReference>
<evidence type="ECO:0000313" key="2">
    <source>
        <dbReference type="EMBL" id="CCE89877.1"/>
    </source>
</evidence>
<organism evidence="2 3">
    <name type="scientific">Torulaspora delbrueckii</name>
    <name type="common">Yeast</name>
    <name type="synonym">Candida colliculosa</name>
    <dbReference type="NCBI Taxonomy" id="4950"/>
    <lineage>
        <taxon>Eukaryota</taxon>
        <taxon>Fungi</taxon>
        <taxon>Dikarya</taxon>
        <taxon>Ascomycota</taxon>
        <taxon>Saccharomycotina</taxon>
        <taxon>Saccharomycetes</taxon>
        <taxon>Saccharomycetales</taxon>
        <taxon>Saccharomycetaceae</taxon>
        <taxon>Torulaspora</taxon>
    </lineage>
</organism>
<dbReference type="GeneID" id="11502574"/>
<sequence>MHSSVVVANIPLSVSDVTLLKFFSIKIAGCAVEHIQPFPDAYHYINEAASTRSVQLFFKGPEDVEKIKKIFEDEATMKQLIEMEKELSSTHHLNSQVGPSRVRRLSVTTA</sequence>
<keyword evidence="3" id="KW-1185">Reference proteome</keyword>